<dbReference type="AlphaFoldDB" id="A0A1N6PZN7"/>
<dbReference type="InterPro" id="IPR010497">
    <property type="entry name" value="Epoxide_hydro_N"/>
</dbReference>
<feature type="domain" description="Epoxide hydrolase N-terminal" evidence="5">
    <location>
        <begin position="13"/>
        <end position="116"/>
    </location>
</feature>
<dbReference type="PIRSF" id="PIRSF001112">
    <property type="entry name" value="Epoxide_hydrolase"/>
    <property type="match status" value="1"/>
</dbReference>
<evidence type="ECO:0000313" key="7">
    <source>
        <dbReference type="Proteomes" id="UP000186235"/>
    </source>
</evidence>
<dbReference type="Gene3D" id="3.40.50.1820">
    <property type="entry name" value="alpha/beta hydrolase"/>
    <property type="match status" value="1"/>
</dbReference>
<evidence type="ECO:0000259" key="5">
    <source>
        <dbReference type="Pfam" id="PF06441"/>
    </source>
</evidence>
<feature type="active site" description="Proton donor" evidence="4">
    <location>
        <position position="310"/>
    </location>
</feature>
<feature type="active site" description="Proton acceptor" evidence="4">
    <location>
        <position position="360"/>
    </location>
</feature>
<evidence type="ECO:0000256" key="1">
    <source>
        <dbReference type="ARBA" id="ARBA00010088"/>
    </source>
</evidence>
<evidence type="ECO:0000256" key="4">
    <source>
        <dbReference type="PIRSR" id="PIRSR001112-1"/>
    </source>
</evidence>
<protein>
    <submittedName>
        <fullName evidence="6">Pimeloyl-ACP methyl ester carboxylesterase</fullName>
    </submittedName>
</protein>
<dbReference type="InterPro" id="IPR000639">
    <property type="entry name" value="Epox_hydrolase-like"/>
</dbReference>
<keyword evidence="3" id="KW-0378">Hydrolase</keyword>
<comment type="similarity">
    <text evidence="1">Belongs to the peptidase S33 family.</text>
</comment>
<dbReference type="Proteomes" id="UP000186235">
    <property type="component" value="Unassembled WGS sequence"/>
</dbReference>
<organism evidence="6 7">
    <name type="scientific">Cellulosimicrobium aquatile</name>
    <dbReference type="NCBI Taxonomy" id="1612203"/>
    <lineage>
        <taxon>Bacteria</taxon>
        <taxon>Bacillati</taxon>
        <taxon>Actinomycetota</taxon>
        <taxon>Actinomycetes</taxon>
        <taxon>Micrococcales</taxon>
        <taxon>Promicromonosporaceae</taxon>
        <taxon>Cellulosimicrobium</taxon>
    </lineage>
</organism>
<evidence type="ECO:0000313" key="6">
    <source>
        <dbReference type="EMBL" id="SIQ09689.1"/>
    </source>
</evidence>
<dbReference type="Pfam" id="PF06441">
    <property type="entry name" value="EHN"/>
    <property type="match status" value="1"/>
</dbReference>
<dbReference type="InterPro" id="IPR029058">
    <property type="entry name" value="AB_hydrolase_fold"/>
</dbReference>
<keyword evidence="2" id="KW-0058">Aromatic hydrocarbons catabolism</keyword>
<dbReference type="SUPFAM" id="SSF53474">
    <property type="entry name" value="alpha/beta-Hydrolases"/>
    <property type="match status" value="1"/>
</dbReference>
<dbReference type="PRINTS" id="PR00412">
    <property type="entry name" value="EPOXHYDRLASE"/>
</dbReference>
<proteinExistence type="inferred from homology"/>
<dbReference type="GO" id="GO:0004301">
    <property type="term" value="F:epoxide hydrolase activity"/>
    <property type="evidence" value="ECO:0007669"/>
    <property type="project" value="TreeGrafter"/>
</dbReference>
<keyword evidence="7" id="KW-1185">Reference proteome</keyword>
<dbReference type="InterPro" id="IPR016292">
    <property type="entry name" value="Epoxide_hydrolase"/>
</dbReference>
<feature type="active site" description="Nucleophile" evidence="4">
    <location>
        <position position="186"/>
    </location>
</feature>
<dbReference type="RefSeq" id="WP_076404281.1">
    <property type="nucleotide sequence ID" value="NZ_FTMI01000002.1"/>
</dbReference>
<evidence type="ECO:0000256" key="3">
    <source>
        <dbReference type="ARBA" id="ARBA00022801"/>
    </source>
</evidence>
<gene>
    <name evidence="6" type="ORF">SAMN05518682_1224</name>
</gene>
<dbReference type="EMBL" id="FTMI01000002">
    <property type="protein sequence ID" value="SIQ09689.1"/>
    <property type="molecule type" value="Genomic_DNA"/>
</dbReference>
<sequence>MTASHRSPSLEHRPFSVAVPQVDLDDLRSRLGRTRFAPAAPGDSWDYGTPESYLRDMVGRWTAFDWRAVEDRVNTYPGFRTEIDGQPIHYLHVRSRHDDATPLLLAHTYPGSFLDFLDMIDPLVDPVAHGGRPEDAFHLVIPSMPGFGFSTPVVGDTDWTMARVARAYDVLMRDLGYDSYGIHGSDGGAMVGRELAVLDPEGFLGAHVLQLFSFPSGAPGEMDGFGEKEFAALGHLQWFQSVGAYNTMNASRPQTMAAGLADSPVAVLAYHELFESFGNGTSLVSADQVLAQATLYWLTNSYATAARYHYAEQRSGAEPVVSRGRIGVAVFADDFQTIRAFAERDNARIEHWSEHPRGGHYAALEVPLDVVADLRVFFA</sequence>
<dbReference type="GO" id="GO:0097176">
    <property type="term" value="P:epoxide metabolic process"/>
    <property type="evidence" value="ECO:0007669"/>
    <property type="project" value="TreeGrafter"/>
</dbReference>
<evidence type="ECO:0000256" key="2">
    <source>
        <dbReference type="ARBA" id="ARBA00022797"/>
    </source>
</evidence>
<reference evidence="7" key="1">
    <citation type="submission" date="2017-01" db="EMBL/GenBank/DDBJ databases">
        <authorList>
            <person name="Varghese N."/>
            <person name="Submissions S."/>
        </authorList>
    </citation>
    <scope>NUCLEOTIDE SEQUENCE [LARGE SCALE GENOMIC DNA]</scope>
    <source>
        <strain evidence="7">3bp</strain>
    </source>
</reference>
<accession>A0A1N6PZN7</accession>
<dbReference type="PANTHER" id="PTHR21661">
    <property type="entry name" value="EPOXIDE HYDROLASE 1-RELATED"/>
    <property type="match status" value="1"/>
</dbReference>
<name>A0A1N6PZN7_9MICO</name>
<dbReference type="PANTHER" id="PTHR21661:SF35">
    <property type="entry name" value="EPOXIDE HYDROLASE"/>
    <property type="match status" value="1"/>
</dbReference>